<reference evidence="2 3" key="1">
    <citation type="journal article" date="2015" name="Nature">
        <title>rRNA introns, odd ribosomes, and small enigmatic genomes across a large radiation of phyla.</title>
        <authorList>
            <person name="Brown C.T."/>
            <person name="Hug L.A."/>
            <person name="Thomas B.C."/>
            <person name="Sharon I."/>
            <person name="Castelle C.J."/>
            <person name="Singh A."/>
            <person name="Wilkins M.J."/>
            <person name="Williams K.H."/>
            <person name="Banfield J.F."/>
        </authorList>
    </citation>
    <scope>NUCLEOTIDE SEQUENCE [LARGE SCALE GENOMIC DNA]</scope>
</reference>
<dbReference type="InterPro" id="IPR036439">
    <property type="entry name" value="Dockerin_dom_sf"/>
</dbReference>
<dbReference type="SUPFAM" id="SSF63446">
    <property type="entry name" value="Type I dockerin domain"/>
    <property type="match status" value="1"/>
</dbReference>
<name>A0A0G0PRM5_9BACT</name>
<dbReference type="AlphaFoldDB" id="A0A0G0PRM5"/>
<comment type="caution">
    <text evidence="2">The sequence shown here is derived from an EMBL/GenBank/DDBJ whole genome shotgun (WGS) entry which is preliminary data.</text>
</comment>
<gene>
    <name evidence="2" type="ORF">UT24_C0009G0127</name>
</gene>
<dbReference type="Pfam" id="PF00404">
    <property type="entry name" value="Dockerin_1"/>
    <property type="match status" value="1"/>
</dbReference>
<dbReference type="InterPro" id="IPR018247">
    <property type="entry name" value="EF_Hand_1_Ca_BS"/>
</dbReference>
<feature type="region of interest" description="Disordered" evidence="1">
    <location>
        <begin position="326"/>
        <end position="371"/>
    </location>
</feature>
<evidence type="ECO:0008006" key="4">
    <source>
        <dbReference type="Google" id="ProtNLM"/>
    </source>
</evidence>
<dbReference type="Gene3D" id="1.10.1330.10">
    <property type="entry name" value="Dockerin domain"/>
    <property type="match status" value="1"/>
</dbReference>
<evidence type="ECO:0000313" key="3">
    <source>
        <dbReference type="Proteomes" id="UP000033881"/>
    </source>
</evidence>
<dbReference type="Proteomes" id="UP000033881">
    <property type="component" value="Unassembled WGS sequence"/>
</dbReference>
<evidence type="ECO:0000256" key="1">
    <source>
        <dbReference type="SAM" id="MobiDB-lite"/>
    </source>
</evidence>
<accession>A0A0G0PRM5</accession>
<proteinExistence type="predicted"/>
<dbReference type="PROSITE" id="PS00018">
    <property type="entry name" value="EF_HAND_1"/>
    <property type="match status" value="2"/>
</dbReference>
<dbReference type="EMBL" id="LBWB01000009">
    <property type="protein sequence ID" value="KKR00810.1"/>
    <property type="molecule type" value="Genomic_DNA"/>
</dbReference>
<evidence type="ECO:0000313" key="2">
    <source>
        <dbReference type="EMBL" id="KKR00810.1"/>
    </source>
</evidence>
<dbReference type="GO" id="GO:0000272">
    <property type="term" value="P:polysaccharide catabolic process"/>
    <property type="evidence" value="ECO:0007669"/>
    <property type="project" value="InterPro"/>
</dbReference>
<dbReference type="CDD" id="cd14256">
    <property type="entry name" value="Dockerin_I"/>
    <property type="match status" value="1"/>
</dbReference>
<sequence length="419" mass="46992">MGVGIVSAQIDPNLNTRLQQAPIIVNRTSLSLFEQIPDLYIQRAAAIPMIFGNRSVGVNTDEAISCLVWESDEACWDNRPNCLLDCIKLDHADPTYNLPADTINWYRPGGYNRTNWIHEPFAETWYTMTADYMALLDNNQVQGQRSINNFSVYTFQFSYLNVLDFDSIAEQPGGFFWNNAGDKNDVYDLETRLARFPNKYFIFMTSSLARSIGNSVATDFNNQMRQYIQQRDSLGKYRVFLDFADIESHLPDGSPCYDDRDGVQYCQSPGVCENLANDGINYPAICQHYTVETTNGHLTMGPIRIRIAKAFWVLMAQLAGWNPGGVNPSPVPSQTSTPTPSINPGASVTDIPTQMPTSSPTQPPLPGDANGDRRVDGIDYVIWLNHYNQETNGGYLDGDFNSDGMVDGIDYVLWLNNYV</sequence>
<protein>
    <recommendedName>
        <fullName evidence="4">Dockerin domain-containing protein</fullName>
    </recommendedName>
</protein>
<dbReference type="GO" id="GO:0004553">
    <property type="term" value="F:hydrolase activity, hydrolyzing O-glycosyl compounds"/>
    <property type="evidence" value="ECO:0007669"/>
    <property type="project" value="InterPro"/>
</dbReference>
<organism evidence="2 3">
    <name type="scientific">Candidatus Woesebacteria bacterium GW2011_GWB1_39_12</name>
    <dbReference type="NCBI Taxonomy" id="1618574"/>
    <lineage>
        <taxon>Bacteria</taxon>
        <taxon>Candidatus Woeseibacteriota</taxon>
    </lineage>
</organism>
<dbReference type="InterPro" id="IPR002105">
    <property type="entry name" value="Dockerin_1_rpt"/>
</dbReference>
<dbReference type="STRING" id="1618574.UT24_C0009G0127"/>